<dbReference type="Pfam" id="PF01569">
    <property type="entry name" value="PAP2"/>
    <property type="match status" value="1"/>
</dbReference>
<proteinExistence type="predicted"/>
<dbReference type="SMART" id="SM00014">
    <property type="entry name" value="acidPPc"/>
    <property type="match status" value="1"/>
</dbReference>
<feature type="domain" description="Phosphatidic acid phosphatase type 2/haloperoxidase" evidence="2">
    <location>
        <begin position="80"/>
        <end position="185"/>
    </location>
</feature>
<evidence type="ECO:0000313" key="3">
    <source>
        <dbReference type="EMBL" id="MEC4722213.1"/>
    </source>
</evidence>
<dbReference type="Pfam" id="PF12487">
    <property type="entry name" value="DUF3703"/>
    <property type="match status" value="1"/>
</dbReference>
<accession>A0ABU6JEX4</accession>
<dbReference type="SUPFAM" id="SSF48317">
    <property type="entry name" value="Acid phosphatase/Vanadium-dependent haloperoxidase"/>
    <property type="match status" value="1"/>
</dbReference>
<dbReference type="EMBL" id="JAWIIV010000027">
    <property type="protein sequence ID" value="MEC4722213.1"/>
    <property type="molecule type" value="Genomic_DNA"/>
</dbReference>
<dbReference type="InterPro" id="IPR000326">
    <property type="entry name" value="PAP2/HPO"/>
</dbReference>
<comment type="caution">
    <text evidence="3">The sequence shown here is derived from an EMBL/GenBank/DDBJ whole genome shotgun (WGS) entry which is preliminary data.</text>
</comment>
<dbReference type="InterPro" id="IPR036938">
    <property type="entry name" value="PAP2/HPO_sf"/>
</dbReference>
<dbReference type="RefSeq" id="WP_326508892.1">
    <property type="nucleotide sequence ID" value="NZ_JAWIIV010000027.1"/>
</dbReference>
<name>A0ABU6JEX4_9BURK</name>
<dbReference type="CDD" id="cd01610">
    <property type="entry name" value="PAP2_like"/>
    <property type="match status" value="1"/>
</dbReference>
<evidence type="ECO:0000256" key="1">
    <source>
        <dbReference type="SAM" id="MobiDB-lite"/>
    </source>
</evidence>
<gene>
    <name evidence="3" type="ORF">RY831_23905</name>
</gene>
<dbReference type="Proteomes" id="UP001352263">
    <property type="component" value="Unassembled WGS sequence"/>
</dbReference>
<dbReference type="PANTHER" id="PTHR14969:SF13">
    <property type="entry name" value="AT30094P"/>
    <property type="match status" value="1"/>
</dbReference>
<evidence type="ECO:0000259" key="2">
    <source>
        <dbReference type="SMART" id="SM00014"/>
    </source>
</evidence>
<feature type="region of interest" description="Disordered" evidence="1">
    <location>
        <begin position="285"/>
        <end position="312"/>
    </location>
</feature>
<dbReference type="PANTHER" id="PTHR14969">
    <property type="entry name" value="SPHINGOSINE-1-PHOSPHATE PHOSPHOHYDROLASE"/>
    <property type="match status" value="1"/>
</dbReference>
<reference evidence="3 4" key="1">
    <citation type="submission" date="2023-10" db="EMBL/GenBank/DDBJ databases">
        <title>Noviherbaspirillum sp. CPCC 100848 genome assembly.</title>
        <authorList>
            <person name="Li X.Y."/>
            <person name="Fang X.M."/>
        </authorList>
    </citation>
    <scope>NUCLEOTIDE SEQUENCE [LARGE SCALE GENOMIC DNA]</scope>
    <source>
        <strain evidence="3 4">CPCC 100848</strain>
    </source>
</reference>
<evidence type="ECO:0000313" key="4">
    <source>
        <dbReference type="Proteomes" id="UP001352263"/>
    </source>
</evidence>
<dbReference type="Gene3D" id="1.20.144.10">
    <property type="entry name" value="Phosphatidic acid phosphatase type 2/haloperoxidase"/>
    <property type="match status" value="1"/>
</dbReference>
<organism evidence="3 4">
    <name type="scientific">Noviherbaspirillum album</name>
    <dbReference type="NCBI Taxonomy" id="3080276"/>
    <lineage>
        <taxon>Bacteria</taxon>
        <taxon>Pseudomonadati</taxon>
        <taxon>Pseudomonadota</taxon>
        <taxon>Betaproteobacteria</taxon>
        <taxon>Burkholderiales</taxon>
        <taxon>Oxalobacteraceae</taxon>
        <taxon>Noviherbaspirillum</taxon>
    </lineage>
</organism>
<protein>
    <submittedName>
        <fullName evidence="3">Phosphatase PAP2 family protein</fullName>
    </submittedName>
</protein>
<keyword evidence="4" id="KW-1185">Reference proteome</keyword>
<sequence>MSLKALLYDWHGWNLALFKAINQRGSDFTDSFAAIGNAVGDYAAMPVLAGILLLTAKMASDWHQHDTAVQLQWTARRLMTGYVLAWCIVATLKLGFDYPRPLTVLGAEVRVIGLPSDHYSFPSGHASYAGLVSVVLWSLFRPAYRGILPIFAVWVGWSRIASGAHFPTDVVTGALIGMVSAWLATRLVLRLPKDGNFLASQIHFHRLLVQAKLAFAAGNLDRSLALLQQAHIAGHLLLGPHFVAHLWMLRVAIARSDWAEIRGQGIRIAVVPVVHLLGRLPACSPESASPNTVKPAPESTGIRPILKEHHEQ</sequence>
<dbReference type="InterPro" id="IPR022172">
    <property type="entry name" value="DUF3703"/>
</dbReference>